<accession>A0ACC3AEL9</accession>
<name>A0ACC3AEL9_9EURO</name>
<evidence type="ECO:0000313" key="2">
    <source>
        <dbReference type="Proteomes" id="UP001172386"/>
    </source>
</evidence>
<sequence>MEELRPEPSSPFDRSIHSAASIRPTTIGRDAWTETKTVKNRHLSTIEAASLIVNKMIGTGIFTTPGIVLQLTQSKKVALGLWILGGFYAGLCLLIYLDFGTGLPFNGAELIYLNRVFNFSKARLLPPVLFASFFVCLYHTAGNALSFARFVLIASTPDPGSGSYNLNETAIKMVAVLILAVVCFLLWISPRTGLVLSKTLALYKLGLLLVLGGWGIAARHNNDSTSTSTSTKSSTADWGWQGESNNAMEQIAAFIYIVYSYTGWENACYVLGEFDKEDRNWRNKIRYGALLAVFLVAFAYTILTLGYYQSCTYADIIRDVDESDLGIAKVFATRVLISQASITGMKVNIALCAFGNLVAVAYTSTKVKQAIALHHFLPFSTFLGSDDPFGTPGGSLVLHWIVSSTFIAATPSTSNGYAFIIGLLAYGQLAVGVCMGLGRYKLKKAIEKAKLLDTWEPWIPSNTINFSAGFTLCGVNFLLLIAAAWSSSKETGTTHRYLWPVVFLSFMAAGFLYWYVLQLLQGSLGEWLGWTWYVQRTDEESDLDKHRRLTRRDGTEYRYFHEVVKRGKAEKLKHWSLAVIGWLDVHL</sequence>
<evidence type="ECO:0000313" key="1">
    <source>
        <dbReference type="EMBL" id="KAJ9660916.1"/>
    </source>
</evidence>
<organism evidence="1 2">
    <name type="scientific">Neophaeococcomyces mojaviensis</name>
    <dbReference type="NCBI Taxonomy" id="3383035"/>
    <lineage>
        <taxon>Eukaryota</taxon>
        <taxon>Fungi</taxon>
        <taxon>Dikarya</taxon>
        <taxon>Ascomycota</taxon>
        <taxon>Pezizomycotina</taxon>
        <taxon>Eurotiomycetes</taxon>
        <taxon>Chaetothyriomycetidae</taxon>
        <taxon>Chaetothyriales</taxon>
        <taxon>Chaetothyriales incertae sedis</taxon>
        <taxon>Neophaeococcomyces</taxon>
    </lineage>
</organism>
<reference evidence="1" key="1">
    <citation type="submission" date="2022-10" db="EMBL/GenBank/DDBJ databases">
        <title>Culturing micro-colonial fungi from biological soil crusts in the Mojave desert and describing Neophaeococcomyces mojavensis, and introducing the new genera and species Taxawa tesnikishii.</title>
        <authorList>
            <person name="Kurbessoian T."/>
            <person name="Stajich J.E."/>
        </authorList>
    </citation>
    <scope>NUCLEOTIDE SEQUENCE</scope>
    <source>
        <strain evidence="1">JES_112</strain>
    </source>
</reference>
<dbReference type="EMBL" id="JAPDRQ010000027">
    <property type="protein sequence ID" value="KAJ9660916.1"/>
    <property type="molecule type" value="Genomic_DNA"/>
</dbReference>
<protein>
    <submittedName>
        <fullName evidence="1">Uncharacterized protein</fullName>
    </submittedName>
</protein>
<keyword evidence="2" id="KW-1185">Reference proteome</keyword>
<proteinExistence type="predicted"/>
<dbReference type="Proteomes" id="UP001172386">
    <property type="component" value="Unassembled WGS sequence"/>
</dbReference>
<gene>
    <name evidence="1" type="ORF">H2198_002261</name>
</gene>
<comment type="caution">
    <text evidence="1">The sequence shown here is derived from an EMBL/GenBank/DDBJ whole genome shotgun (WGS) entry which is preliminary data.</text>
</comment>